<protein>
    <submittedName>
        <fullName evidence="1">Uncharacterized protein</fullName>
    </submittedName>
</protein>
<comment type="caution">
    <text evidence="1">The sequence shown here is derived from an EMBL/GenBank/DDBJ whole genome shotgun (WGS) entry which is preliminary data.</text>
</comment>
<dbReference type="RefSeq" id="WP_378165653.1">
    <property type="nucleotide sequence ID" value="NZ_JBHSBU010000001.1"/>
</dbReference>
<keyword evidence="2" id="KW-1185">Reference proteome</keyword>
<reference evidence="2" key="1">
    <citation type="journal article" date="2019" name="Int. J. Syst. Evol. Microbiol.">
        <title>The Global Catalogue of Microorganisms (GCM) 10K type strain sequencing project: providing services to taxonomists for standard genome sequencing and annotation.</title>
        <authorList>
            <consortium name="The Broad Institute Genomics Platform"/>
            <consortium name="The Broad Institute Genome Sequencing Center for Infectious Disease"/>
            <person name="Wu L."/>
            <person name="Ma J."/>
        </authorList>
    </citation>
    <scope>NUCLEOTIDE SEQUENCE [LARGE SCALE GENOMIC DNA]</scope>
    <source>
        <strain evidence="2">LMG 29894</strain>
    </source>
</reference>
<name>A0ABV8MR02_9NEIS</name>
<dbReference type="EMBL" id="JBHSBU010000001">
    <property type="protein sequence ID" value="MFC4160623.1"/>
    <property type="molecule type" value="Genomic_DNA"/>
</dbReference>
<gene>
    <name evidence="1" type="ORF">ACFOW7_14885</name>
</gene>
<accession>A0ABV8MR02</accession>
<sequence>MQRYFSDQDSASDPLTPIGRLASQRAAMALMRALRGTLSLAEIHALLCVWRDMGTPLTEIRQNLTAWLADCSEPYLRERLVQAIDLATGFCAIRLSPVAKSGRRHVGIPHVAAYVPRARPGARPHYATSGK</sequence>
<evidence type="ECO:0000313" key="1">
    <source>
        <dbReference type="EMBL" id="MFC4160623.1"/>
    </source>
</evidence>
<proteinExistence type="predicted"/>
<evidence type="ECO:0000313" key="2">
    <source>
        <dbReference type="Proteomes" id="UP001595791"/>
    </source>
</evidence>
<organism evidence="1 2">
    <name type="scientific">Chitinimonas lacunae</name>
    <dbReference type="NCBI Taxonomy" id="1963018"/>
    <lineage>
        <taxon>Bacteria</taxon>
        <taxon>Pseudomonadati</taxon>
        <taxon>Pseudomonadota</taxon>
        <taxon>Betaproteobacteria</taxon>
        <taxon>Neisseriales</taxon>
        <taxon>Chitinibacteraceae</taxon>
        <taxon>Chitinimonas</taxon>
    </lineage>
</organism>
<dbReference type="Proteomes" id="UP001595791">
    <property type="component" value="Unassembled WGS sequence"/>
</dbReference>